<evidence type="ECO:0000313" key="3">
    <source>
        <dbReference type="EMBL" id="KAG5164316.1"/>
    </source>
</evidence>
<dbReference type="GO" id="GO:0005524">
    <property type="term" value="F:ATP binding"/>
    <property type="evidence" value="ECO:0007669"/>
    <property type="project" value="UniProtKB-KW"/>
</dbReference>
<dbReference type="PANTHER" id="PTHR14187">
    <property type="entry name" value="ALPHA KINASE/ELONGATION FACTOR 2 KINASE"/>
    <property type="match status" value="1"/>
</dbReference>
<evidence type="ECO:0000256" key="2">
    <source>
        <dbReference type="ARBA" id="ARBA00022840"/>
    </source>
</evidence>
<keyword evidence="2" id="KW-0067">ATP-binding</keyword>
<keyword evidence="1" id="KW-0547">Nucleotide-binding</keyword>
<dbReference type="AlphaFoldDB" id="A0A8H8CG48"/>
<reference evidence="3" key="1">
    <citation type="submission" date="2021-02" db="EMBL/GenBank/DDBJ databases">
        <title>Psilocybe cubensis genome.</title>
        <authorList>
            <person name="Mckernan K.J."/>
            <person name="Crawford S."/>
            <person name="Trippe A."/>
            <person name="Kane L.T."/>
            <person name="Mclaughlin S."/>
        </authorList>
    </citation>
    <scope>NUCLEOTIDE SEQUENCE [LARGE SCALE GENOMIC DNA]</scope>
    <source>
        <strain evidence="3">MGC-MH-2018</strain>
    </source>
</reference>
<dbReference type="InterPro" id="IPR043129">
    <property type="entry name" value="ATPase_NBD"/>
</dbReference>
<dbReference type="OrthoDB" id="2963168at2759"/>
<organism evidence="3">
    <name type="scientific">Psilocybe cubensis</name>
    <name type="common">Psychedelic mushroom</name>
    <name type="synonym">Stropharia cubensis</name>
    <dbReference type="NCBI Taxonomy" id="181762"/>
    <lineage>
        <taxon>Eukaryota</taxon>
        <taxon>Fungi</taxon>
        <taxon>Dikarya</taxon>
        <taxon>Basidiomycota</taxon>
        <taxon>Agaricomycotina</taxon>
        <taxon>Agaricomycetes</taxon>
        <taxon>Agaricomycetidae</taxon>
        <taxon>Agaricales</taxon>
        <taxon>Agaricineae</taxon>
        <taxon>Strophariaceae</taxon>
        <taxon>Psilocybe</taxon>
    </lineage>
</organism>
<dbReference type="InterPro" id="IPR013126">
    <property type="entry name" value="Hsp_70_fam"/>
</dbReference>
<dbReference type="Gene3D" id="3.30.420.40">
    <property type="match status" value="2"/>
</dbReference>
<evidence type="ECO:0008006" key="4">
    <source>
        <dbReference type="Google" id="ProtNLM"/>
    </source>
</evidence>
<name>A0A8H8CG48_PSICU</name>
<dbReference type="Pfam" id="PF00012">
    <property type="entry name" value="HSP70"/>
    <property type="match status" value="1"/>
</dbReference>
<gene>
    <name evidence="3" type="ORF">JR316_010822</name>
</gene>
<comment type="caution">
    <text evidence="3">The sequence shown here is derived from an EMBL/GenBank/DDBJ whole genome shotgun (WGS) entry which is preliminary data.</text>
</comment>
<dbReference type="EMBL" id="JAFIQS010000012">
    <property type="protein sequence ID" value="KAG5164316.1"/>
    <property type="molecule type" value="Genomic_DNA"/>
</dbReference>
<dbReference type="GO" id="GO:0140662">
    <property type="term" value="F:ATP-dependent protein folding chaperone"/>
    <property type="evidence" value="ECO:0007669"/>
    <property type="project" value="InterPro"/>
</dbReference>
<accession>A0A8H8CG48</accession>
<dbReference type="PANTHER" id="PTHR14187:SF5">
    <property type="entry name" value="HEAT SHOCK 70 KDA PROTEIN 12A"/>
    <property type="match status" value="1"/>
</dbReference>
<evidence type="ECO:0000256" key="1">
    <source>
        <dbReference type="ARBA" id="ARBA00022741"/>
    </source>
</evidence>
<protein>
    <recommendedName>
        <fullName evidence="4">Actin-like ATPase domain-containing protein</fullName>
    </recommendedName>
</protein>
<sequence>MSNLSRKNRYHNAKLVLCIDIGTTFTAASYCLVPPTDKETIKFQEINRWPKQNHPDAKVPSIIYYDKEGKPRLRGAEIEDEESKMEAEISDWRRAEWWKMLLRPSYFSLPEGFSAAALPPRVTVEKAFEDQMAYVMENVRRFINTMYPDGVDLWNTLHQSMVLVLTTPNGWDGLQQHKMREASVKSGLIKPEKRNYVRFVSEGEAAIHYCIDNTPKTLLKIGSTILVCDIGGGTIDLGVYKLDNLEPISLAEVGPPSCYLAGGVYVDYEAKIFIRDKLSGSKWGTNDDIDKAAQCFEKGVKRLFTGKEDSRFLNLNGSNASDESRGIVRGRLKMKRADLIKIFEPSIRVIRNALMEALTTSTSRIDQIFVVGGFADSPYVYSQIEEFFKGHKIPVCKPNDIMSKAISHGGLRWHFDSGVQVRIAKLHYGAETTVLYDPKDAEMVGRAKFQNCRGEWRVRNAWKTIVPKNTRIRGEDEHREIFHIEFEDPSDLEVELELFAYRLLEPPTFLRNKDGSLVEGIIHLGTVKGNLRRCYEFSKLKVSKAGKQYKILEYQICLYFGDTELKANLRWKENGKTVVGDAIISYDVHL</sequence>
<proteinExistence type="predicted"/>
<dbReference type="SUPFAM" id="SSF53067">
    <property type="entry name" value="Actin-like ATPase domain"/>
    <property type="match status" value="2"/>
</dbReference>
<dbReference type="CDD" id="cd10170">
    <property type="entry name" value="ASKHA_NBD_HSP70"/>
    <property type="match status" value="1"/>
</dbReference>